<dbReference type="Proteomes" id="UP001549320">
    <property type="component" value="Unassembled WGS sequence"/>
</dbReference>
<dbReference type="SUPFAM" id="SSF46785">
    <property type="entry name" value="Winged helix' DNA-binding domain"/>
    <property type="match status" value="1"/>
</dbReference>
<evidence type="ECO:0000256" key="2">
    <source>
        <dbReference type="ARBA" id="ARBA00023125"/>
    </source>
</evidence>
<keyword evidence="7" id="KW-1185">Reference proteome</keyword>
<keyword evidence="2 6" id="KW-0238">DNA-binding</keyword>
<dbReference type="EMBL" id="JBEPSH010000007">
    <property type="protein sequence ID" value="MET4578673.1"/>
    <property type="molecule type" value="Genomic_DNA"/>
</dbReference>
<name>A0ABV2QCQ3_9BURK</name>
<dbReference type="PROSITE" id="PS51077">
    <property type="entry name" value="HTH_ICLR"/>
    <property type="match status" value="1"/>
</dbReference>
<evidence type="ECO:0000259" key="5">
    <source>
        <dbReference type="PROSITE" id="PS51078"/>
    </source>
</evidence>
<dbReference type="Pfam" id="PF09339">
    <property type="entry name" value="HTH_IclR"/>
    <property type="match status" value="1"/>
</dbReference>
<comment type="caution">
    <text evidence="6">The sequence shown here is derived from an EMBL/GenBank/DDBJ whole genome shotgun (WGS) entry which is preliminary data.</text>
</comment>
<evidence type="ECO:0000313" key="6">
    <source>
        <dbReference type="EMBL" id="MET4578673.1"/>
    </source>
</evidence>
<gene>
    <name evidence="6" type="ORF">ABIE13_003789</name>
</gene>
<evidence type="ECO:0000313" key="7">
    <source>
        <dbReference type="Proteomes" id="UP001549320"/>
    </source>
</evidence>
<dbReference type="Pfam" id="PF01614">
    <property type="entry name" value="IclR_C"/>
    <property type="match status" value="1"/>
</dbReference>
<keyword evidence="1" id="KW-0805">Transcription regulation</keyword>
<dbReference type="Gene3D" id="1.10.10.10">
    <property type="entry name" value="Winged helix-like DNA-binding domain superfamily/Winged helix DNA-binding domain"/>
    <property type="match status" value="1"/>
</dbReference>
<evidence type="ECO:0000259" key="4">
    <source>
        <dbReference type="PROSITE" id="PS51077"/>
    </source>
</evidence>
<dbReference type="Gene3D" id="3.30.450.40">
    <property type="match status" value="1"/>
</dbReference>
<dbReference type="InterPro" id="IPR036388">
    <property type="entry name" value="WH-like_DNA-bd_sf"/>
</dbReference>
<evidence type="ECO:0000256" key="1">
    <source>
        <dbReference type="ARBA" id="ARBA00023015"/>
    </source>
</evidence>
<dbReference type="PROSITE" id="PS51078">
    <property type="entry name" value="ICLR_ED"/>
    <property type="match status" value="1"/>
</dbReference>
<feature type="domain" description="IclR-ED" evidence="5">
    <location>
        <begin position="77"/>
        <end position="264"/>
    </location>
</feature>
<dbReference type="GO" id="GO:0003677">
    <property type="term" value="F:DNA binding"/>
    <property type="evidence" value="ECO:0007669"/>
    <property type="project" value="UniProtKB-KW"/>
</dbReference>
<feature type="domain" description="HTH iclR-type" evidence="4">
    <location>
        <begin position="15"/>
        <end position="76"/>
    </location>
</feature>
<proteinExistence type="predicted"/>
<dbReference type="InterPro" id="IPR029016">
    <property type="entry name" value="GAF-like_dom_sf"/>
</dbReference>
<dbReference type="InterPro" id="IPR036390">
    <property type="entry name" value="WH_DNA-bd_sf"/>
</dbReference>
<dbReference type="SMART" id="SM00346">
    <property type="entry name" value="HTH_ICLR"/>
    <property type="match status" value="1"/>
</dbReference>
<evidence type="ECO:0000256" key="3">
    <source>
        <dbReference type="ARBA" id="ARBA00023163"/>
    </source>
</evidence>
<dbReference type="PANTHER" id="PTHR30136">
    <property type="entry name" value="HELIX-TURN-HELIX TRANSCRIPTIONAL REGULATOR, ICLR FAMILY"/>
    <property type="match status" value="1"/>
</dbReference>
<sequence length="264" mass="28308">MVRIGTDIAERRRAMTVITKVLQVLQHFRDGPARLTAREVAEFLGVSLATAYRYLADLEDAGLVERASLNEYVLGSTIVELDRVIRLNDPLLAAAGEIMDSLSERTGATVLLSRLHGLKVVCIREVRGTSAPAAACYERGRAMPLFQGATSKAIMAHLTLDQLEKVAQQHAHELHAASLPTSREALGRAMAGLRTSGVCFTCNEVSPGTQAWAVPIHHGKKLLGSMSLVYASPGGPAVPKAAVDSLVRAGLRVEGRLVPQRTTS</sequence>
<reference evidence="6 7" key="1">
    <citation type="submission" date="2024-06" db="EMBL/GenBank/DDBJ databases">
        <title>Sorghum-associated microbial communities from plants grown in Nebraska, USA.</title>
        <authorList>
            <person name="Schachtman D."/>
        </authorList>
    </citation>
    <scope>NUCLEOTIDE SEQUENCE [LARGE SCALE GENOMIC DNA]</scope>
    <source>
        <strain evidence="6 7">2709</strain>
    </source>
</reference>
<dbReference type="InterPro" id="IPR011991">
    <property type="entry name" value="ArsR-like_HTH"/>
</dbReference>
<accession>A0ABV2QCQ3</accession>
<dbReference type="SUPFAM" id="SSF55781">
    <property type="entry name" value="GAF domain-like"/>
    <property type="match status" value="1"/>
</dbReference>
<organism evidence="6 7">
    <name type="scientific">Ottowia thiooxydans</name>
    <dbReference type="NCBI Taxonomy" id="219182"/>
    <lineage>
        <taxon>Bacteria</taxon>
        <taxon>Pseudomonadati</taxon>
        <taxon>Pseudomonadota</taxon>
        <taxon>Betaproteobacteria</taxon>
        <taxon>Burkholderiales</taxon>
        <taxon>Comamonadaceae</taxon>
        <taxon>Ottowia</taxon>
    </lineage>
</organism>
<dbReference type="RefSeq" id="WP_354446100.1">
    <property type="nucleotide sequence ID" value="NZ_JBEPSH010000007.1"/>
</dbReference>
<keyword evidence="3" id="KW-0804">Transcription</keyword>
<dbReference type="CDD" id="cd00090">
    <property type="entry name" value="HTH_ARSR"/>
    <property type="match status" value="1"/>
</dbReference>
<dbReference type="InterPro" id="IPR005471">
    <property type="entry name" value="Tscrpt_reg_IclR_N"/>
</dbReference>
<dbReference type="PANTHER" id="PTHR30136:SF24">
    <property type="entry name" value="HTH-TYPE TRANSCRIPTIONAL REPRESSOR ALLR"/>
    <property type="match status" value="1"/>
</dbReference>
<protein>
    <submittedName>
        <fullName evidence="6">DNA-binding IclR family transcriptional regulator</fullName>
    </submittedName>
</protein>
<dbReference type="InterPro" id="IPR050707">
    <property type="entry name" value="HTH_MetabolicPath_Reg"/>
</dbReference>
<dbReference type="InterPro" id="IPR014757">
    <property type="entry name" value="Tscrpt_reg_IclR_C"/>
</dbReference>